<keyword evidence="1" id="KW-1133">Transmembrane helix</keyword>
<protein>
    <submittedName>
        <fullName evidence="3">YHS domain-containing protein</fullName>
    </submittedName>
</protein>
<evidence type="ECO:0000313" key="4">
    <source>
        <dbReference type="Proteomes" id="UP000184536"/>
    </source>
</evidence>
<dbReference type="InterPro" id="IPR010507">
    <property type="entry name" value="Znf_MYM"/>
</dbReference>
<keyword evidence="1" id="KW-0472">Membrane</keyword>
<keyword evidence="4" id="KW-1185">Reference proteome</keyword>
<evidence type="ECO:0000313" key="3">
    <source>
        <dbReference type="EMBL" id="SHJ99401.1"/>
    </source>
</evidence>
<name>A0A1M6NUT8_9FIRM</name>
<dbReference type="RefSeq" id="WP_330392681.1">
    <property type="nucleotide sequence ID" value="NZ_FQZV01000060.1"/>
</dbReference>
<sequence length="99" mass="11648">MGMLTEFLWSMMIFLLAVRIMGVVVRLLTNRAKTQEKIPNQKTMEKEEKAASIEIVQDIVCGNDVPKHKAYQVIRDNEIHYFCSWNCRQKFIAEDRKDL</sequence>
<dbReference type="AlphaFoldDB" id="A0A1M6NUT8"/>
<dbReference type="InterPro" id="IPR011017">
    <property type="entry name" value="TRASH_dom"/>
</dbReference>
<accession>A0A1M6NUT8</accession>
<proteinExistence type="predicted"/>
<dbReference type="GO" id="GO:0008270">
    <property type="term" value="F:zinc ion binding"/>
    <property type="evidence" value="ECO:0007669"/>
    <property type="project" value="InterPro"/>
</dbReference>
<reference evidence="4" key="1">
    <citation type="submission" date="2016-11" db="EMBL/GenBank/DDBJ databases">
        <authorList>
            <person name="Varghese N."/>
            <person name="Submissions S."/>
        </authorList>
    </citation>
    <scope>NUCLEOTIDE SEQUENCE [LARGE SCALE GENOMIC DNA]</scope>
    <source>
        <strain evidence="4">DSM 17957</strain>
    </source>
</reference>
<dbReference type="EMBL" id="FQZV01000060">
    <property type="protein sequence ID" value="SHJ99401.1"/>
    <property type="molecule type" value="Genomic_DNA"/>
</dbReference>
<dbReference type="STRING" id="1121919.SAMN02745975_03400"/>
<dbReference type="SMART" id="SM00746">
    <property type="entry name" value="TRASH"/>
    <property type="match status" value="1"/>
</dbReference>
<dbReference type="Proteomes" id="UP000184536">
    <property type="component" value="Unassembled WGS sequence"/>
</dbReference>
<keyword evidence="1" id="KW-0812">Transmembrane</keyword>
<feature type="transmembrane region" description="Helical" evidence="1">
    <location>
        <begin position="6"/>
        <end position="28"/>
    </location>
</feature>
<feature type="domain" description="TRASH" evidence="2">
    <location>
        <begin position="58"/>
        <end position="95"/>
    </location>
</feature>
<gene>
    <name evidence="3" type="ORF">SAMN02745975_03400</name>
</gene>
<evidence type="ECO:0000256" key="1">
    <source>
        <dbReference type="SAM" id="Phobius"/>
    </source>
</evidence>
<dbReference type="Pfam" id="PF06467">
    <property type="entry name" value="zf-FCS"/>
    <property type="match status" value="1"/>
</dbReference>
<organism evidence="3 4">
    <name type="scientific">Geosporobacter subterraneus DSM 17957</name>
    <dbReference type="NCBI Taxonomy" id="1121919"/>
    <lineage>
        <taxon>Bacteria</taxon>
        <taxon>Bacillati</taxon>
        <taxon>Bacillota</taxon>
        <taxon>Clostridia</taxon>
        <taxon>Peptostreptococcales</taxon>
        <taxon>Thermotaleaceae</taxon>
        <taxon>Geosporobacter</taxon>
    </lineage>
</organism>
<evidence type="ECO:0000259" key="2">
    <source>
        <dbReference type="SMART" id="SM00746"/>
    </source>
</evidence>